<dbReference type="Gene3D" id="1.25.40.10">
    <property type="entry name" value="Tetratricopeptide repeat domain"/>
    <property type="match status" value="2"/>
</dbReference>
<accession>A0A9D4Y2P2</accession>
<keyword evidence="2" id="KW-1185">Reference proteome</keyword>
<name>A0A9D4Y2P2_PEA</name>
<dbReference type="Gramene" id="Psat03G0441700-T1">
    <property type="protein sequence ID" value="KAI5429820.1"/>
    <property type="gene ID" value="KIW84_034417"/>
</dbReference>
<dbReference type="Gramene" id="PSAT_LOCUS12038_t1">
    <property type="protein sequence ID" value="CAL5192127.1"/>
    <property type="gene ID" value="PSAT_LOCUS12038"/>
</dbReference>
<dbReference type="PANTHER" id="PTHR47868:SF2">
    <property type="entry name" value="OS05G0457700 PROTEIN"/>
    <property type="match status" value="1"/>
</dbReference>
<dbReference type="InterPro" id="IPR011990">
    <property type="entry name" value="TPR-like_helical_dom_sf"/>
</dbReference>
<dbReference type="OrthoDB" id="1892356at2759"/>
<dbReference type="AlphaFoldDB" id="A0A9D4Y2P2"/>
<dbReference type="Gramene" id="Psat3g136040.1">
    <property type="protein sequence ID" value="Psat3g136040.1.cds"/>
    <property type="gene ID" value="Psat3g136040"/>
</dbReference>
<gene>
    <name evidence="1" type="ORF">KIW84_034417</name>
</gene>
<organism evidence="1 2">
    <name type="scientific">Pisum sativum</name>
    <name type="common">Garden pea</name>
    <name type="synonym">Lathyrus oleraceus</name>
    <dbReference type="NCBI Taxonomy" id="3888"/>
    <lineage>
        <taxon>Eukaryota</taxon>
        <taxon>Viridiplantae</taxon>
        <taxon>Streptophyta</taxon>
        <taxon>Embryophyta</taxon>
        <taxon>Tracheophyta</taxon>
        <taxon>Spermatophyta</taxon>
        <taxon>Magnoliopsida</taxon>
        <taxon>eudicotyledons</taxon>
        <taxon>Gunneridae</taxon>
        <taxon>Pentapetalae</taxon>
        <taxon>rosids</taxon>
        <taxon>fabids</taxon>
        <taxon>Fabales</taxon>
        <taxon>Fabaceae</taxon>
        <taxon>Papilionoideae</taxon>
        <taxon>50 kb inversion clade</taxon>
        <taxon>NPAAA clade</taxon>
        <taxon>Hologalegina</taxon>
        <taxon>IRL clade</taxon>
        <taxon>Fabeae</taxon>
        <taxon>Lathyrus</taxon>
    </lineage>
</organism>
<evidence type="ECO:0000313" key="2">
    <source>
        <dbReference type="Proteomes" id="UP001058974"/>
    </source>
</evidence>
<dbReference type="GO" id="GO:0005739">
    <property type="term" value="C:mitochondrion"/>
    <property type="evidence" value="ECO:0007669"/>
    <property type="project" value="EnsemblPlants"/>
</dbReference>
<sequence>MFRIASKISSRISPKALVSLTTKPSPISFRSFNTGLALDKSLAIDDVVRMSAYALRQARSEKSVGSYGMGYLVLKHCLTTELTEGNDPKHENSKGIALLAMSTLFSERGDYVDAIEQLDGVQELTNSYLGIRVAAFEAQAGLHLELEQDDKASAVADKCIELVENEKTEDFEALNVRARALKGLIELVKGDIKSAEPYFDKSLRTKLCEGTAALSYAEFQQTRQNYSMAKEIYQNVIEGVADLKESGNVYLGGGNMNMEGLMMGAMCALGQLESHMGNYRNAEEHLTKALTKAEEIYGEKHPKVGVVLTCMALMYRRKAIDQQSSSLMVQEGLYRKISGILKFPSAETESEGTNAAAPSVKRTDIVALASGGYAEVLNVQEKRKSEGEKLRNLSDSLWKNNRLSLDDYLGNTEANLCPVIDARICRLL</sequence>
<protein>
    <submittedName>
        <fullName evidence="1">Uncharacterized protein</fullName>
    </submittedName>
</protein>
<reference evidence="1 2" key="1">
    <citation type="journal article" date="2022" name="Nat. Genet.">
        <title>Improved pea reference genome and pan-genome highlight genomic features and evolutionary characteristics.</title>
        <authorList>
            <person name="Yang T."/>
            <person name="Liu R."/>
            <person name="Luo Y."/>
            <person name="Hu S."/>
            <person name="Wang D."/>
            <person name="Wang C."/>
            <person name="Pandey M.K."/>
            <person name="Ge S."/>
            <person name="Xu Q."/>
            <person name="Li N."/>
            <person name="Li G."/>
            <person name="Huang Y."/>
            <person name="Saxena R.K."/>
            <person name="Ji Y."/>
            <person name="Li M."/>
            <person name="Yan X."/>
            <person name="He Y."/>
            <person name="Liu Y."/>
            <person name="Wang X."/>
            <person name="Xiang C."/>
            <person name="Varshney R.K."/>
            <person name="Ding H."/>
            <person name="Gao S."/>
            <person name="Zong X."/>
        </authorList>
    </citation>
    <scope>NUCLEOTIDE SEQUENCE [LARGE SCALE GENOMIC DNA]</scope>
    <source>
        <strain evidence="1 2">cv. Zhongwan 6</strain>
    </source>
</reference>
<dbReference type="EMBL" id="JAMSHJ010000003">
    <property type="protein sequence ID" value="KAI5429820.1"/>
    <property type="molecule type" value="Genomic_DNA"/>
</dbReference>
<dbReference type="SUPFAM" id="SSF48452">
    <property type="entry name" value="TPR-like"/>
    <property type="match status" value="1"/>
</dbReference>
<dbReference type="PANTHER" id="PTHR47868">
    <property type="entry name" value="OS05G0457700 PROTEIN"/>
    <property type="match status" value="1"/>
</dbReference>
<dbReference type="GO" id="GO:1901703">
    <property type="term" value="P:protein localization involved in auxin polar transport"/>
    <property type="evidence" value="ECO:0007669"/>
    <property type="project" value="EnsemblPlants"/>
</dbReference>
<dbReference type="GO" id="GO:0010073">
    <property type="term" value="P:meristem maintenance"/>
    <property type="evidence" value="ECO:0007669"/>
    <property type="project" value="EnsemblPlants"/>
</dbReference>
<dbReference type="Pfam" id="PF13424">
    <property type="entry name" value="TPR_12"/>
    <property type="match status" value="1"/>
</dbReference>
<dbReference type="Proteomes" id="UP001058974">
    <property type="component" value="Chromosome 3"/>
</dbReference>
<evidence type="ECO:0000313" key="1">
    <source>
        <dbReference type="EMBL" id="KAI5429820.1"/>
    </source>
</evidence>
<comment type="caution">
    <text evidence="1">The sequence shown here is derived from an EMBL/GenBank/DDBJ whole genome shotgun (WGS) entry which is preliminary data.</text>
</comment>
<proteinExistence type="predicted"/>